<evidence type="ECO:0000313" key="3">
    <source>
        <dbReference type="Proteomes" id="UP000799753"/>
    </source>
</evidence>
<dbReference type="Gene3D" id="2.130.10.10">
    <property type="entry name" value="YVTN repeat-like/Quinoprotein amine dehydrogenase"/>
    <property type="match status" value="1"/>
</dbReference>
<name>A0A6A6RGX4_9PLEO</name>
<reference evidence="2" key="1">
    <citation type="journal article" date="2020" name="Stud. Mycol.">
        <title>101 Dothideomycetes genomes: a test case for predicting lifestyles and emergence of pathogens.</title>
        <authorList>
            <person name="Haridas S."/>
            <person name="Albert R."/>
            <person name="Binder M."/>
            <person name="Bloem J."/>
            <person name="Labutti K."/>
            <person name="Salamov A."/>
            <person name="Andreopoulos B."/>
            <person name="Baker S."/>
            <person name="Barry K."/>
            <person name="Bills G."/>
            <person name="Bluhm B."/>
            <person name="Cannon C."/>
            <person name="Castanera R."/>
            <person name="Culley D."/>
            <person name="Daum C."/>
            <person name="Ezra D."/>
            <person name="Gonzalez J."/>
            <person name="Henrissat B."/>
            <person name="Kuo A."/>
            <person name="Liang C."/>
            <person name="Lipzen A."/>
            <person name="Lutzoni F."/>
            <person name="Magnuson J."/>
            <person name="Mondo S."/>
            <person name="Nolan M."/>
            <person name="Ohm R."/>
            <person name="Pangilinan J."/>
            <person name="Park H.-J."/>
            <person name="Ramirez L."/>
            <person name="Alfaro M."/>
            <person name="Sun H."/>
            <person name="Tritt A."/>
            <person name="Yoshinaga Y."/>
            <person name="Zwiers L.-H."/>
            <person name="Turgeon B."/>
            <person name="Goodwin S."/>
            <person name="Spatafora J."/>
            <person name="Crous P."/>
            <person name="Grigoriev I."/>
        </authorList>
    </citation>
    <scope>NUCLEOTIDE SEQUENCE</scope>
    <source>
        <strain evidence="2">CBS 473.64</strain>
    </source>
</reference>
<sequence>MFSFANSSLFIILLTSLVSASPIVSPNSASTIQHRHSEVQKAASANGKAIYTITNAAENNAVVAVKIHANGTLGEASITDTGGNGSASVNVNGTRAMPDSLDSQSALTIAGHHIFAVNAGSNTISMLAILPHDPLRLQLIGKPVKLPGTFPNTVAASSENALVCVGTTGSKAGISCANFDAKNGIGAMDALRLFELGQSDPPVGPLNTVSQTFFSEDQNLLYTTVKGDPAANKTGFISVFAVDKGETESCASTLSKADTRSSPVGTAVLFGSQVIPSSKPPRIFTTDASFGAGILTLSPENSAALTANQTVADQRATCWSTISAFTNTAFVTDVAIDRILEISLTDATILASVDLRGLTPDPGLTDLGSAGRFVYALSPGNGTTEAAVSVVDVVSKKLVQRKGLGVVGVKGTAAGMAVLL</sequence>
<evidence type="ECO:0000256" key="1">
    <source>
        <dbReference type="SAM" id="SignalP"/>
    </source>
</evidence>
<accession>A0A6A6RGX4</accession>
<dbReference type="InterPro" id="IPR015943">
    <property type="entry name" value="WD40/YVTN_repeat-like_dom_sf"/>
</dbReference>
<proteinExistence type="predicted"/>
<feature type="signal peptide" evidence="1">
    <location>
        <begin position="1"/>
        <end position="20"/>
    </location>
</feature>
<evidence type="ECO:0000313" key="2">
    <source>
        <dbReference type="EMBL" id="KAF2634729.1"/>
    </source>
</evidence>
<gene>
    <name evidence="2" type="ORF">P280DRAFT_511716</name>
</gene>
<dbReference type="SUPFAM" id="SSF63825">
    <property type="entry name" value="YWTD domain"/>
    <property type="match status" value="1"/>
</dbReference>
<keyword evidence="3" id="KW-1185">Reference proteome</keyword>
<feature type="chain" id="PRO_5025369956" description="3-carboxymuconate cyclase" evidence="1">
    <location>
        <begin position="21"/>
        <end position="420"/>
    </location>
</feature>
<evidence type="ECO:0008006" key="4">
    <source>
        <dbReference type="Google" id="ProtNLM"/>
    </source>
</evidence>
<dbReference type="AlphaFoldDB" id="A0A6A6RGX4"/>
<keyword evidence="1" id="KW-0732">Signal</keyword>
<organism evidence="2 3">
    <name type="scientific">Massarina eburnea CBS 473.64</name>
    <dbReference type="NCBI Taxonomy" id="1395130"/>
    <lineage>
        <taxon>Eukaryota</taxon>
        <taxon>Fungi</taxon>
        <taxon>Dikarya</taxon>
        <taxon>Ascomycota</taxon>
        <taxon>Pezizomycotina</taxon>
        <taxon>Dothideomycetes</taxon>
        <taxon>Pleosporomycetidae</taxon>
        <taxon>Pleosporales</taxon>
        <taxon>Massarineae</taxon>
        <taxon>Massarinaceae</taxon>
        <taxon>Massarina</taxon>
    </lineage>
</organism>
<protein>
    <recommendedName>
        <fullName evidence="4">3-carboxymuconate cyclase</fullName>
    </recommendedName>
</protein>
<dbReference type="EMBL" id="MU006815">
    <property type="protein sequence ID" value="KAF2634729.1"/>
    <property type="molecule type" value="Genomic_DNA"/>
</dbReference>
<dbReference type="OrthoDB" id="10006285at2759"/>
<dbReference type="Proteomes" id="UP000799753">
    <property type="component" value="Unassembled WGS sequence"/>
</dbReference>